<evidence type="ECO:0000256" key="6">
    <source>
        <dbReference type="ARBA" id="ARBA00022842"/>
    </source>
</evidence>
<dbReference type="AlphaFoldDB" id="A0A239NGA7"/>
<evidence type="ECO:0000313" key="12">
    <source>
        <dbReference type="EMBL" id="SNT53905.1"/>
    </source>
</evidence>
<dbReference type="Pfam" id="PF02780">
    <property type="entry name" value="Transketolase_C"/>
    <property type="match status" value="1"/>
</dbReference>
<feature type="binding site" evidence="10">
    <location>
        <begin position="114"/>
        <end position="116"/>
    </location>
    <ligand>
        <name>thiamine diphosphate</name>
        <dbReference type="ChEBI" id="CHEBI:58937"/>
    </ligand>
</feature>
<organism evidence="12 13">
    <name type="scientific">Actinacidiphila glaucinigra</name>
    <dbReference type="NCBI Taxonomy" id="235986"/>
    <lineage>
        <taxon>Bacteria</taxon>
        <taxon>Bacillati</taxon>
        <taxon>Actinomycetota</taxon>
        <taxon>Actinomycetes</taxon>
        <taxon>Kitasatosporales</taxon>
        <taxon>Streptomycetaceae</taxon>
        <taxon>Actinacidiphila</taxon>
    </lineage>
</organism>
<comment type="similarity">
    <text evidence="2 10">Belongs to the transketolase family. DXPS subfamily.</text>
</comment>
<evidence type="ECO:0000256" key="3">
    <source>
        <dbReference type="ARBA" id="ARBA00011738"/>
    </source>
</evidence>
<dbReference type="HAMAP" id="MF_00315">
    <property type="entry name" value="DXP_synth"/>
    <property type="match status" value="1"/>
</dbReference>
<sequence>MSLLARIDQPADLRGLSHPELVRLAGEIRDFLIRHVAATGGHLGPNLGVVELTLALHRVFDSPRDRLLWDVGHQAYVHKIVTGRAGEFTGLRQRGGLSGYPSREESAHDHIEHSHASAALSYADGMAKAAQFAGEADRHIVAVVGDGALTGGLAWEALNNIAEAPGRPVVIVVNDNGRSYAPTVGGLARHLAALRAHAGYERLAGWGKQALGGAGTPGRALHRTLHAAKEGIKEGLRAGLGEDHAEAVTPHSLFGALGLQYIGPVDGHDITALEAALERAKAHGAPAVVHCITRKGLGYAPAEQDEEDHLHGIGTIDPRTGRPLRPAGLTWSAAFGRELVELADTHPEVVAITAAMPGSVGLNDFAARYPARFFDVGIAEQHAVASAAGMAMAGLHPVIALYGTFLNRALDQVLMDLALHRLGATLVLDRSGVTGDDGPSHNGLWDLAMLQAVPGLRIAAPRDARTLREQLRQAVSVTDAPTVLRYPRGAVGPEIPAAGRAGAVDVLREAAPGTDPVLLIAVGTTAAVALEAAGLCAGRGVEVTVVDPRWVKPLPGELPALAAGHALVVTVEDGLRTGGVGTAVVQALQEAGVRTPVRVLGVADGFPRQATRAEILTEAGLTARAVADTVIQAAAQVAAAASPGGPRTASGFER</sequence>
<evidence type="ECO:0000256" key="5">
    <source>
        <dbReference type="ARBA" id="ARBA00022723"/>
    </source>
</evidence>
<keyword evidence="4 10" id="KW-0808">Transferase</keyword>
<feature type="binding site" evidence="10">
    <location>
        <position position="176"/>
    </location>
    <ligand>
        <name>Mg(2+)</name>
        <dbReference type="ChEBI" id="CHEBI:18420"/>
    </ligand>
</feature>
<dbReference type="InterPro" id="IPR029061">
    <property type="entry name" value="THDP-binding"/>
</dbReference>
<feature type="binding site" evidence="10">
    <location>
        <position position="380"/>
    </location>
    <ligand>
        <name>thiamine diphosphate</name>
        <dbReference type="ChEBI" id="CHEBI:58937"/>
    </ligand>
</feature>
<dbReference type="CDD" id="cd07033">
    <property type="entry name" value="TPP_PYR_DXS_TK_like"/>
    <property type="match status" value="1"/>
</dbReference>
<dbReference type="PROSITE" id="PS00802">
    <property type="entry name" value="TRANSKETOLASE_2"/>
    <property type="match status" value="1"/>
</dbReference>
<comment type="cofactor">
    <cofactor evidence="10">
        <name>Mg(2+)</name>
        <dbReference type="ChEBI" id="CHEBI:18420"/>
    </cofactor>
    <text evidence="10">Binds 1 Mg(2+) ion per subunit.</text>
</comment>
<gene>
    <name evidence="10" type="primary">dxs</name>
    <name evidence="12" type="ORF">SAMN05216252_1366</name>
</gene>
<dbReference type="UniPathway" id="UPA00064">
    <property type="reaction ID" value="UER00091"/>
</dbReference>
<evidence type="ECO:0000259" key="11">
    <source>
        <dbReference type="SMART" id="SM00861"/>
    </source>
</evidence>
<dbReference type="SMART" id="SM00861">
    <property type="entry name" value="Transket_pyr"/>
    <property type="match status" value="1"/>
</dbReference>
<dbReference type="Gene3D" id="3.40.50.920">
    <property type="match status" value="1"/>
</dbReference>
<feature type="binding site" evidence="10">
    <location>
        <begin position="147"/>
        <end position="148"/>
    </location>
    <ligand>
        <name>thiamine diphosphate</name>
        <dbReference type="ChEBI" id="CHEBI:58937"/>
    </ligand>
</feature>
<dbReference type="GO" id="GO:0005829">
    <property type="term" value="C:cytosol"/>
    <property type="evidence" value="ECO:0007669"/>
    <property type="project" value="TreeGrafter"/>
</dbReference>
<reference evidence="12 13" key="1">
    <citation type="submission" date="2017-06" db="EMBL/GenBank/DDBJ databases">
        <authorList>
            <person name="Kim H.J."/>
            <person name="Triplett B.A."/>
        </authorList>
    </citation>
    <scope>NUCLEOTIDE SEQUENCE [LARGE SCALE GENOMIC DNA]</scope>
    <source>
        <strain evidence="12 13">CGMCC 4.1858</strain>
    </source>
</reference>
<dbReference type="NCBIfam" id="NF003933">
    <property type="entry name" value="PRK05444.2-2"/>
    <property type="match status" value="1"/>
</dbReference>
<dbReference type="CDD" id="cd02007">
    <property type="entry name" value="TPP_DXS"/>
    <property type="match status" value="1"/>
</dbReference>
<dbReference type="OrthoDB" id="9803371at2"/>
<evidence type="ECO:0000256" key="8">
    <source>
        <dbReference type="ARBA" id="ARBA00023052"/>
    </source>
</evidence>
<keyword evidence="8 10" id="KW-0786">Thiamine pyrophosphate</keyword>
<keyword evidence="13" id="KW-1185">Reference proteome</keyword>
<dbReference type="GO" id="GO:0030976">
    <property type="term" value="F:thiamine pyrophosphate binding"/>
    <property type="evidence" value="ECO:0007669"/>
    <property type="project" value="UniProtKB-UniRule"/>
</dbReference>
<evidence type="ECO:0000256" key="4">
    <source>
        <dbReference type="ARBA" id="ARBA00022679"/>
    </source>
</evidence>
<dbReference type="GO" id="GO:0000287">
    <property type="term" value="F:magnesium ion binding"/>
    <property type="evidence" value="ECO:0007669"/>
    <property type="project" value="UniProtKB-UniRule"/>
</dbReference>
<dbReference type="SUPFAM" id="SSF52922">
    <property type="entry name" value="TK C-terminal domain-like"/>
    <property type="match status" value="1"/>
</dbReference>
<dbReference type="EC" id="2.2.1.7" evidence="10"/>
<accession>A0A239NGA7</accession>
<feature type="binding site" evidence="10">
    <location>
        <position position="176"/>
    </location>
    <ligand>
        <name>thiamine diphosphate</name>
        <dbReference type="ChEBI" id="CHEBI:58937"/>
    </ligand>
</feature>
<comment type="function">
    <text evidence="10">Catalyzes the acyloin condensation reaction between C atoms 2 and 3 of pyruvate and glyceraldehyde 3-phosphate to yield 1-deoxy-D-xylulose-5-phosphate (DXP).</text>
</comment>
<comment type="catalytic activity">
    <reaction evidence="10">
        <text>D-glyceraldehyde 3-phosphate + pyruvate + H(+) = 1-deoxy-D-xylulose 5-phosphate + CO2</text>
        <dbReference type="Rhea" id="RHEA:12605"/>
        <dbReference type="ChEBI" id="CHEBI:15361"/>
        <dbReference type="ChEBI" id="CHEBI:15378"/>
        <dbReference type="ChEBI" id="CHEBI:16526"/>
        <dbReference type="ChEBI" id="CHEBI:57792"/>
        <dbReference type="ChEBI" id="CHEBI:59776"/>
        <dbReference type="EC" id="2.2.1.7"/>
    </reaction>
</comment>
<feature type="binding site" evidence="10">
    <location>
        <position position="73"/>
    </location>
    <ligand>
        <name>thiamine diphosphate</name>
        <dbReference type="ChEBI" id="CHEBI:58937"/>
    </ligand>
</feature>
<dbReference type="GO" id="GO:0016114">
    <property type="term" value="P:terpenoid biosynthetic process"/>
    <property type="evidence" value="ECO:0007669"/>
    <property type="project" value="UniProtKB-UniRule"/>
</dbReference>
<dbReference type="RefSeq" id="WP_089228719.1">
    <property type="nucleotide sequence ID" value="NZ_FZOF01000036.1"/>
</dbReference>
<dbReference type="InterPro" id="IPR033248">
    <property type="entry name" value="Transketolase_C"/>
</dbReference>
<dbReference type="PANTHER" id="PTHR43322">
    <property type="entry name" value="1-D-DEOXYXYLULOSE 5-PHOSPHATE SYNTHASE-RELATED"/>
    <property type="match status" value="1"/>
</dbReference>
<name>A0A239NGA7_9ACTN</name>
<keyword evidence="5 10" id="KW-0479">Metal-binding</keyword>
<dbReference type="NCBIfam" id="TIGR00204">
    <property type="entry name" value="dxs"/>
    <property type="match status" value="1"/>
</dbReference>
<keyword evidence="6 10" id="KW-0460">Magnesium</keyword>
<dbReference type="Proteomes" id="UP000198280">
    <property type="component" value="Unassembled WGS sequence"/>
</dbReference>
<evidence type="ECO:0000256" key="1">
    <source>
        <dbReference type="ARBA" id="ARBA00004980"/>
    </source>
</evidence>
<comment type="subunit">
    <text evidence="3 10">Homodimer.</text>
</comment>
<keyword evidence="7 10" id="KW-0784">Thiamine biosynthesis</keyword>
<dbReference type="PANTHER" id="PTHR43322:SF5">
    <property type="entry name" value="1-DEOXY-D-XYLULOSE-5-PHOSPHATE SYNTHASE, CHLOROPLASTIC"/>
    <property type="match status" value="1"/>
</dbReference>
<dbReference type="InterPro" id="IPR005477">
    <property type="entry name" value="Dxylulose-5-P_synthase"/>
</dbReference>
<feature type="binding site" evidence="10">
    <location>
        <position position="146"/>
    </location>
    <ligand>
        <name>Mg(2+)</name>
        <dbReference type="ChEBI" id="CHEBI:18420"/>
    </ligand>
</feature>
<dbReference type="Gene3D" id="3.40.50.970">
    <property type="match status" value="2"/>
</dbReference>
<dbReference type="GO" id="GO:0019288">
    <property type="term" value="P:isopentenyl diphosphate biosynthetic process, methylerythritol 4-phosphate pathway"/>
    <property type="evidence" value="ECO:0007669"/>
    <property type="project" value="TreeGrafter"/>
</dbReference>
<dbReference type="Pfam" id="PF13292">
    <property type="entry name" value="DXP_synthase_N"/>
    <property type="match status" value="1"/>
</dbReference>
<evidence type="ECO:0000256" key="9">
    <source>
        <dbReference type="ARBA" id="ARBA00023229"/>
    </source>
</evidence>
<evidence type="ECO:0000313" key="13">
    <source>
        <dbReference type="Proteomes" id="UP000198280"/>
    </source>
</evidence>
<dbReference type="InterPro" id="IPR020826">
    <property type="entry name" value="Transketolase_BS"/>
</dbReference>
<dbReference type="EMBL" id="FZOF01000036">
    <property type="protein sequence ID" value="SNT53905.1"/>
    <property type="molecule type" value="Genomic_DNA"/>
</dbReference>
<dbReference type="Pfam" id="PF02779">
    <property type="entry name" value="Transket_pyr"/>
    <property type="match status" value="1"/>
</dbReference>
<proteinExistence type="inferred from homology"/>
<dbReference type="SUPFAM" id="SSF52518">
    <property type="entry name" value="Thiamin diphosphate-binding fold (THDP-binding)"/>
    <property type="match status" value="2"/>
</dbReference>
<dbReference type="FunFam" id="3.40.50.970:FF:000005">
    <property type="entry name" value="1-deoxy-D-xylulose-5-phosphate synthase"/>
    <property type="match status" value="1"/>
</dbReference>
<feature type="domain" description="Transketolase-like pyrimidine-binding" evidence="11">
    <location>
        <begin position="329"/>
        <end position="493"/>
    </location>
</feature>
<dbReference type="GO" id="GO:0008661">
    <property type="term" value="F:1-deoxy-D-xylulose-5-phosphate synthase activity"/>
    <property type="evidence" value="ECO:0007669"/>
    <property type="project" value="UniProtKB-UniRule"/>
</dbReference>
<keyword evidence="9 10" id="KW-0414">Isoprene biosynthesis</keyword>
<evidence type="ECO:0000256" key="10">
    <source>
        <dbReference type="HAMAP-Rule" id="MF_00315"/>
    </source>
</evidence>
<dbReference type="InterPro" id="IPR009014">
    <property type="entry name" value="Transketo_C/PFOR_II"/>
</dbReference>
<dbReference type="GO" id="GO:0009228">
    <property type="term" value="P:thiamine biosynthetic process"/>
    <property type="evidence" value="ECO:0007669"/>
    <property type="project" value="UniProtKB-UniRule"/>
</dbReference>
<evidence type="ECO:0000256" key="2">
    <source>
        <dbReference type="ARBA" id="ARBA00011081"/>
    </source>
</evidence>
<feature type="binding site" evidence="10">
    <location>
        <position position="299"/>
    </location>
    <ligand>
        <name>thiamine diphosphate</name>
        <dbReference type="ChEBI" id="CHEBI:58937"/>
    </ligand>
</feature>
<dbReference type="InterPro" id="IPR005475">
    <property type="entry name" value="Transketolase-like_Pyr-bd"/>
</dbReference>
<evidence type="ECO:0000256" key="7">
    <source>
        <dbReference type="ARBA" id="ARBA00022977"/>
    </source>
</evidence>
<comment type="cofactor">
    <cofactor evidence="10">
        <name>thiamine diphosphate</name>
        <dbReference type="ChEBI" id="CHEBI:58937"/>
    </cofactor>
    <text evidence="10">Binds 1 thiamine pyrophosphate per subunit.</text>
</comment>
<comment type="pathway">
    <text evidence="1 10">Metabolic intermediate biosynthesis; 1-deoxy-D-xylulose 5-phosphate biosynthesis; 1-deoxy-D-xylulose 5-phosphate from D-glyceraldehyde 3-phosphate and pyruvate: step 1/1.</text>
</comment>
<protein>
    <recommendedName>
        <fullName evidence="10">1-deoxy-D-xylulose-5-phosphate synthase</fullName>
        <ecNumber evidence="10">2.2.1.7</ecNumber>
    </recommendedName>
    <alternativeName>
        <fullName evidence="10">1-deoxyxylulose-5-phosphate synthase</fullName>
        <shortName evidence="10">DXP synthase</shortName>
        <shortName evidence="10">DXPS</shortName>
    </alternativeName>
</protein>